<sequence>MPDNTTPESEKTVAEKIAKLVKVEYLPPLDPGEIKALYKALPGYQAVTDDTARLAEKHGQTLNLDSDVLADLNQGLADVHRLEPAERVLEKLYLSVYHQRLQATSKCMGGMYDTARRIRDFAEAYPEIAEESKFLLDFMKAFKPGRKKEKKKPETGEASSPQS</sequence>
<organism evidence="1">
    <name type="scientific">Candidatus Kentrum sp. DK</name>
    <dbReference type="NCBI Taxonomy" id="2126562"/>
    <lineage>
        <taxon>Bacteria</taxon>
        <taxon>Pseudomonadati</taxon>
        <taxon>Pseudomonadota</taxon>
        <taxon>Gammaproteobacteria</taxon>
        <taxon>Candidatus Kentrum</taxon>
    </lineage>
</organism>
<reference evidence="1" key="1">
    <citation type="submission" date="2019-02" db="EMBL/GenBank/DDBJ databases">
        <authorList>
            <person name="Gruber-Vodicka R. H."/>
            <person name="Seah K. B. B."/>
        </authorList>
    </citation>
    <scope>NUCLEOTIDE SEQUENCE</scope>
    <source>
        <strain evidence="1">BECK_DK161</strain>
    </source>
</reference>
<dbReference type="EMBL" id="CAADEY010000014">
    <property type="protein sequence ID" value="VFJ46112.1"/>
    <property type="molecule type" value="Genomic_DNA"/>
</dbReference>
<evidence type="ECO:0000313" key="1">
    <source>
        <dbReference type="EMBL" id="VFJ46112.1"/>
    </source>
</evidence>
<accession>A0A450S396</accession>
<dbReference type="AlphaFoldDB" id="A0A450S396"/>
<gene>
    <name evidence="1" type="ORF">BECKDK2373C_GA0170839_10142</name>
</gene>
<protein>
    <submittedName>
        <fullName evidence="1">Uncharacterized protein</fullName>
    </submittedName>
</protein>
<name>A0A450S396_9GAMM</name>
<proteinExistence type="predicted"/>